<accession>A0A3Q9BQD2</accession>
<dbReference type="OrthoDB" id="368476at2"/>
<organism evidence="1 2">
    <name type="scientific">Undibacterium parvum</name>
    <dbReference type="NCBI Taxonomy" id="401471"/>
    <lineage>
        <taxon>Bacteria</taxon>
        <taxon>Pseudomonadati</taxon>
        <taxon>Pseudomonadota</taxon>
        <taxon>Betaproteobacteria</taxon>
        <taxon>Burkholderiales</taxon>
        <taxon>Oxalobacteraceae</taxon>
        <taxon>Undibacterium</taxon>
    </lineage>
</organism>
<evidence type="ECO:0000313" key="1">
    <source>
        <dbReference type="EMBL" id="AZP12145.1"/>
    </source>
</evidence>
<protein>
    <submittedName>
        <fullName evidence="1">Transporter substrate-binding domain-containing protein</fullName>
    </submittedName>
</protein>
<dbReference type="Gene3D" id="3.40.190.10">
    <property type="entry name" value="Periplasmic binding protein-like II"/>
    <property type="match status" value="2"/>
</dbReference>
<gene>
    <name evidence="1" type="ORF">EJN92_09100</name>
</gene>
<dbReference type="Proteomes" id="UP000275663">
    <property type="component" value="Chromosome"/>
</dbReference>
<evidence type="ECO:0000313" key="2">
    <source>
        <dbReference type="Proteomes" id="UP000275663"/>
    </source>
</evidence>
<dbReference type="RefSeq" id="WP_126127527.1">
    <property type="nucleotide sequence ID" value="NZ_CP034464.1"/>
</dbReference>
<dbReference type="SUPFAM" id="SSF53850">
    <property type="entry name" value="Periplasmic binding protein-like II"/>
    <property type="match status" value="1"/>
</dbReference>
<reference evidence="1 2" key="1">
    <citation type="journal article" date="2011" name="Int. J. Syst. Evol. Microbiol.">
        <title>Description of Undibacterium oligocarboniphilum sp. nov., isolated from purified water, and Undibacterium pigrum strain CCUG 49012 as the type strain of Undibacterium parvum sp. nov., and emended descriptions of the genus Undibacterium and the species Undibacterium pigrum.</title>
        <authorList>
            <person name="Eder W."/>
            <person name="Wanner G."/>
            <person name="Ludwig W."/>
            <person name="Busse H.J."/>
            <person name="Ziemke-Kageler F."/>
            <person name="Lang E."/>
        </authorList>
    </citation>
    <scope>NUCLEOTIDE SEQUENCE [LARGE SCALE GENOMIC DNA]</scope>
    <source>
        <strain evidence="1 2">DSM 23061</strain>
    </source>
</reference>
<keyword evidence="2" id="KW-1185">Reference proteome</keyword>
<sequence>MRLKNKLGQVFVSVSVLFSINLSYAGATILQISTSEARRPSVIMSEKILSLAYAQLGITIRLVPVPAARALAMWNSNLLDGIAVRIIDIGFVDTIRVNIPIAYEDAVVFTSKKQFQVNGYASLKPYVVGYMAGVSYLEDRLKDIPQKEAAPSIESLFRKLDVGRTDVVVESRSSLCTAKSLGYERISILEPSLEKRMGYHYLHLRHKALALTLEQVLSEMEKDGRIKKIQDEVARDFIQNCPQ</sequence>
<proteinExistence type="predicted"/>
<dbReference type="AlphaFoldDB" id="A0A3Q9BQD2"/>
<name>A0A3Q9BQD2_9BURK</name>
<dbReference type="EMBL" id="CP034464">
    <property type="protein sequence ID" value="AZP12145.1"/>
    <property type="molecule type" value="Genomic_DNA"/>
</dbReference>
<dbReference type="KEGG" id="upv:EJN92_09100"/>